<feature type="compositionally biased region" description="Low complexity" evidence="1">
    <location>
        <begin position="8"/>
        <end position="20"/>
    </location>
</feature>
<keyword evidence="3" id="KW-1185">Reference proteome</keyword>
<feature type="region of interest" description="Disordered" evidence="1">
    <location>
        <begin position="50"/>
        <end position="80"/>
    </location>
</feature>
<feature type="region of interest" description="Disordered" evidence="1">
    <location>
        <begin position="1"/>
        <end position="20"/>
    </location>
</feature>
<dbReference type="Proteomes" id="UP000242180">
    <property type="component" value="Unassembled WGS sequence"/>
</dbReference>
<evidence type="ECO:0000313" key="3">
    <source>
        <dbReference type="Proteomes" id="UP000242180"/>
    </source>
</evidence>
<comment type="caution">
    <text evidence="2">The sequence shown here is derived from an EMBL/GenBank/DDBJ whole genome shotgun (WGS) entry which is preliminary data.</text>
</comment>
<organism evidence="2 3">
    <name type="scientific">Syncephalastrum racemosum</name>
    <name type="common">Filamentous fungus</name>
    <dbReference type="NCBI Taxonomy" id="13706"/>
    <lineage>
        <taxon>Eukaryota</taxon>
        <taxon>Fungi</taxon>
        <taxon>Fungi incertae sedis</taxon>
        <taxon>Mucoromycota</taxon>
        <taxon>Mucoromycotina</taxon>
        <taxon>Mucoromycetes</taxon>
        <taxon>Mucorales</taxon>
        <taxon>Syncephalastraceae</taxon>
        <taxon>Syncephalastrum</taxon>
    </lineage>
</organism>
<feature type="compositionally biased region" description="Low complexity" evidence="1">
    <location>
        <begin position="50"/>
        <end position="63"/>
    </location>
</feature>
<evidence type="ECO:0000256" key="1">
    <source>
        <dbReference type="SAM" id="MobiDB-lite"/>
    </source>
</evidence>
<evidence type="ECO:0000313" key="2">
    <source>
        <dbReference type="EMBL" id="ORY94564.1"/>
    </source>
</evidence>
<dbReference type="InParanoid" id="A0A1X2H7P1"/>
<gene>
    <name evidence="2" type="ORF">BCR43DRAFT_494221</name>
</gene>
<proteinExistence type="predicted"/>
<accession>A0A1X2H7P1</accession>
<dbReference type="OrthoDB" id="2382382at2759"/>
<protein>
    <submittedName>
        <fullName evidence="2">Uncharacterized protein</fullName>
    </submittedName>
</protein>
<dbReference type="AlphaFoldDB" id="A0A1X2H7P1"/>
<dbReference type="EMBL" id="MCGN01000007">
    <property type="protein sequence ID" value="ORY94564.1"/>
    <property type="molecule type" value="Genomic_DNA"/>
</dbReference>
<sequence>MLKHKSSKTTYTTSSFSSNTSVAGRFSWTRRLSQLYRRVKKRDDVVSYCSSFPSSRQPSSLFSEAQFSHTSSPPPSSVNMKLAQRPSESVVVQHHDGPLAVPPYSPTYCKPNEFPYSNFYMKLPDGRWMLRYRDGNREILGTEILEDWMI</sequence>
<reference evidence="2 3" key="1">
    <citation type="submission" date="2016-07" db="EMBL/GenBank/DDBJ databases">
        <title>Pervasive Adenine N6-methylation of Active Genes in Fungi.</title>
        <authorList>
            <consortium name="DOE Joint Genome Institute"/>
            <person name="Mondo S.J."/>
            <person name="Dannebaum R.O."/>
            <person name="Kuo R.C."/>
            <person name="Labutti K."/>
            <person name="Haridas S."/>
            <person name="Kuo A."/>
            <person name="Salamov A."/>
            <person name="Ahrendt S.R."/>
            <person name="Lipzen A."/>
            <person name="Sullivan W."/>
            <person name="Andreopoulos W.B."/>
            <person name="Clum A."/>
            <person name="Lindquist E."/>
            <person name="Daum C."/>
            <person name="Ramamoorthy G.K."/>
            <person name="Gryganskyi A."/>
            <person name="Culley D."/>
            <person name="Magnuson J.K."/>
            <person name="James T.Y."/>
            <person name="O'Malley M.A."/>
            <person name="Stajich J.E."/>
            <person name="Spatafora J.W."/>
            <person name="Visel A."/>
            <person name="Grigoriev I.V."/>
        </authorList>
    </citation>
    <scope>NUCLEOTIDE SEQUENCE [LARGE SCALE GENOMIC DNA]</scope>
    <source>
        <strain evidence="2 3">NRRL 2496</strain>
    </source>
</reference>
<name>A0A1X2H7P1_SYNRA</name>